<name>A0AC34RNJ4_9BILA</name>
<evidence type="ECO:0000313" key="2">
    <source>
        <dbReference type="WBParaSite" id="JU765_v2.g8646.t1"/>
    </source>
</evidence>
<sequence>MVATEPIHPASTAPAPVQQSTHHGPPTAAGGTVTQSAALSTQNQDENGYEKCENIPTEQLVLIANNVK</sequence>
<reference evidence="2" key="1">
    <citation type="submission" date="2022-11" db="UniProtKB">
        <authorList>
            <consortium name="WormBaseParasite"/>
        </authorList>
    </citation>
    <scope>IDENTIFICATION</scope>
</reference>
<proteinExistence type="predicted"/>
<organism evidence="1 2">
    <name type="scientific">Panagrolaimus sp. JU765</name>
    <dbReference type="NCBI Taxonomy" id="591449"/>
    <lineage>
        <taxon>Eukaryota</taxon>
        <taxon>Metazoa</taxon>
        <taxon>Ecdysozoa</taxon>
        <taxon>Nematoda</taxon>
        <taxon>Chromadorea</taxon>
        <taxon>Rhabditida</taxon>
        <taxon>Tylenchina</taxon>
        <taxon>Panagrolaimomorpha</taxon>
        <taxon>Panagrolaimoidea</taxon>
        <taxon>Panagrolaimidae</taxon>
        <taxon>Panagrolaimus</taxon>
    </lineage>
</organism>
<protein>
    <submittedName>
        <fullName evidence="2">Uncharacterized protein</fullName>
    </submittedName>
</protein>
<dbReference type="Proteomes" id="UP000887576">
    <property type="component" value="Unplaced"/>
</dbReference>
<evidence type="ECO:0000313" key="1">
    <source>
        <dbReference type="Proteomes" id="UP000887576"/>
    </source>
</evidence>
<dbReference type="WBParaSite" id="JU765_v2.g8646.t1">
    <property type="protein sequence ID" value="JU765_v2.g8646.t1"/>
    <property type="gene ID" value="JU765_v2.g8646"/>
</dbReference>
<accession>A0AC34RNJ4</accession>